<keyword evidence="2" id="KW-1185">Reference proteome</keyword>
<evidence type="ECO:0000313" key="2">
    <source>
        <dbReference type="Proteomes" id="UP000008898"/>
    </source>
</evidence>
<sequence length="80" mass="9401">MQIEKVTVCKPIETLVKELKKNGFEIIEQKVSDYHFHQVSIKMSGNINLVKNISIDNIEKHDEHTYFCKCHWSTVEISPR</sequence>
<name>G0L8F4_ZOBGA</name>
<dbReference type="AlphaFoldDB" id="G0L8F4"/>
<dbReference type="STRING" id="63186.ZOBELLIA_3383"/>
<dbReference type="RefSeq" id="WP_013994714.1">
    <property type="nucleotide sequence ID" value="NC_015844.1"/>
</dbReference>
<gene>
    <name evidence="1" type="ordered locus">zobellia_3383</name>
</gene>
<protein>
    <submittedName>
        <fullName evidence="1">Uncharacterized protein</fullName>
    </submittedName>
</protein>
<dbReference type="KEGG" id="zga:ZOBELLIA_3383"/>
<reference evidence="2" key="1">
    <citation type="submission" date="2009-07" db="EMBL/GenBank/DDBJ databases">
        <title>Complete genome sequence of Zobellia galactanivorans Dsij.</title>
        <authorList>
            <consortium name="Genoscope - CEA"/>
        </authorList>
    </citation>
    <scope>NUCLEOTIDE SEQUENCE [LARGE SCALE GENOMIC DNA]</scope>
    <source>
        <strain evidence="2">DSM 12802 / CCUG 47099 / CIP 106680 / NCIMB 13871 / Dsij</strain>
    </source>
</reference>
<dbReference type="OrthoDB" id="1075210at2"/>
<accession>G0L8F4</accession>
<evidence type="ECO:0000313" key="1">
    <source>
        <dbReference type="EMBL" id="CAZ97521.1"/>
    </source>
</evidence>
<dbReference type="EMBL" id="FP476056">
    <property type="protein sequence ID" value="CAZ97521.1"/>
    <property type="molecule type" value="Genomic_DNA"/>
</dbReference>
<proteinExistence type="predicted"/>
<dbReference type="Proteomes" id="UP000008898">
    <property type="component" value="Chromosome"/>
</dbReference>
<dbReference type="HOGENOM" id="CLU_2598527_0_0_10"/>
<organism evidence="1 2">
    <name type="scientific">Zobellia galactanivorans (strain DSM 12802 / CCUG 47099 / CIP 106680 / NCIMB 13871 / Dsij)</name>
    <dbReference type="NCBI Taxonomy" id="63186"/>
    <lineage>
        <taxon>Bacteria</taxon>
        <taxon>Pseudomonadati</taxon>
        <taxon>Bacteroidota</taxon>
        <taxon>Flavobacteriia</taxon>
        <taxon>Flavobacteriales</taxon>
        <taxon>Flavobacteriaceae</taxon>
        <taxon>Zobellia</taxon>
    </lineage>
</organism>
<reference evidence="1 2" key="2">
    <citation type="journal article" date="2012" name="Environ. Microbiol.">
        <title>Characterization of the first alginolytic operons in a marine bacterium: from their emergence in marine Flavobacteriia to their independent transfers to marine Proteobacteria and human gut Bacteroides.</title>
        <authorList>
            <person name="Thomas F."/>
            <person name="Barbeyron T."/>
            <person name="Tonon T."/>
            <person name="Genicot S."/>
            <person name="Czjzek M."/>
            <person name="Michel G."/>
        </authorList>
    </citation>
    <scope>NUCLEOTIDE SEQUENCE [LARGE SCALE GENOMIC DNA]</scope>
    <source>
        <strain evidence="2">DSM 12802 / CCUG 47099 / CIP 106680 / NCIMB 13871 / Dsij</strain>
    </source>
</reference>